<organism evidence="2 3">
    <name type="scientific">Phanerochaete sordida</name>
    <dbReference type="NCBI Taxonomy" id="48140"/>
    <lineage>
        <taxon>Eukaryota</taxon>
        <taxon>Fungi</taxon>
        <taxon>Dikarya</taxon>
        <taxon>Basidiomycota</taxon>
        <taxon>Agaricomycotina</taxon>
        <taxon>Agaricomycetes</taxon>
        <taxon>Polyporales</taxon>
        <taxon>Phanerochaetaceae</taxon>
        <taxon>Phanerochaete</taxon>
    </lineage>
</organism>
<evidence type="ECO:0000313" key="3">
    <source>
        <dbReference type="Proteomes" id="UP000703269"/>
    </source>
</evidence>
<reference evidence="2 3" key="1">
    <citation type="submission" date="2021-08" db="EMBL/GenBank/DDBJ databases">
        <title>Draft Genome Sequence of Phanerochaete sordida strain YK-624.</title>
        <authorList>
            <person name="Mori T."/>
            <person name="Dohra H."/>
            <person name="Suzuki T."/>
            <person name="Kawagishi H."/>
            <person name="Hirai H."/>
        </authorList>
    </citation>
    <scope>NUCLEOTIDE SEQUENCE [LARGE SCALE GENOMIC DNA]</scope>
    <source>
        <strain evidence="2 3">YK-624</strain>
    </source>
</reference>
<dbReference type="EMBL" id="BPQB01000154">
    <property type="protein sequence ID" value="GJF00442.1"/>
    <property type="molecule type" value="Genomic_DNA"/>
</dbReference>
<dbReference type="AlphaFoldDB" id="A0A9P3GT28"/>
<feature type="region of interest" description="Disordered" evidence="1">
    <location>
        <begin position="1"/>
        <end position="35"/>
    </location>
</feature>
<proteinExistence type="predicted"/>
<comment type="caution">
    <text evidence="2">The sequence shown here is derived from an EMBL/GenBank/DDBJ whole genome shotgun (WGS) entry which is preliminary data.</text>
</comment>
<accession>A0A9P3GT28</accession>
<keyword evidence="3" id="KW-1185">Reference proteome</keyword>
<protein>
    <submittedName>
        <fullName evidence="2">Uncharacterized protein</fullName>
    </submittedName>
</protein>
<evidence type="ECO:0000256" key="1">
    <source>
        <dbReference type="SAM" id="MobiDB-lite"/>
    </source>
</evidence>
<evidence type="ECO:0000313" key="2">
    <source>
        <dbReference type="EMBL" id="GJF00442.1"/>
    </source>
</evidence>
<gene>
    <name evidence="2" type="ORF">PsYK624_167300</name>
</gene>
<name>A0A9P3GT28_9APHY</name>
<dbReference type="Proteomes" id="UP000703269">
    <property type="component" value="Unassembled WGS sequence"/>
</dbReference>
<sequence length="86" mass="9079">MGGAGIRRSLTAPSGRTQADELSAPAMRSIPSRPSGGAYIIPGLSDSLFIPLPRNRKIWYGFRQAAPLTQTSASTPSLPRILTCPA</sequence>